<feature type="transmembrane region" description="Helical" evidence="1">
    <location>
        <begin position="87"/>
        <end position="105"/>
    </location>
</feature>
<keyword evidence="1" id="KW-1133">Transmembrane helix</keyword>
<dbReference type="EMBL" id="PYOP01000086">
    <property type="protein sequence ID" value="PSW87902.1"/>
    <property type="molecule type" value="Genomic_DNA"/>
</dbReference>
<feature type="transmembrane region" description="Helical" evidence="1">
    <location>
        <begin position="20"/>
        <end position="48"/>
    </location>
</feature>
<gene>
    <name evidence="2" type="ORF">C9J52_20610</name>
</gene>
<protein>
    <submittedName>
        <fullName evidence="2">Uncharacterized protein</fullName>
    </submittedName>
</protein>
<keyword evidence="1" id="KW-0812">Transmembrane</keyword>
<keyword evidence="3" id="KW-1185">Reference proteome</keyword>
<sequence length="154" mass="17137">MRFFHAHAPFFRYQGFMLAFMLPMLLTQPTLTFAGLLLLVNLTLYAIVTHNPESGTSQSRVVAIVSSPEASLALTAAIVYHVIHDALRIYIPVSVMGYVTAMYFWQTSQGLSPESVSLTDVMTALKFIVITAYLLAWIPALLHVANKDKEDICE</sequence>
<evidence type="ECO:0000256" key="1">
    <source>
        <dbReference type="SAM" id="Phobius"/>
    </source>
</evidence>
<comment type="caution">
    <text evidence="2">The sequence shown here is derived from an EMBL/GenBank/DDBJ whole genome shotgun (WGS) entry which is preliminary data.</text>
</comment>
<proteinExistence type="predicted"/>
<evidence type="ECO:0000313" key="2">
    <source>
        <dbReference type="EMBL" id="PSW87902.1"/>
    </source>
</evidence>
<keyword evidence="1" id="KW-0472">Membrane</keyword>
<reference evidence="2 3" key="1">
    <citation type="submission" date="2018-03" db="EMBL/GenBank/DDBJ databases">
        <title>Whole genome sequencing of Histamine producing bacteria.</title>
        <authorList>
            <person name="Butler K."/>
        </authorList>
    </citation>
    <scope>NUCLEOTIDE SEQUENCE [LARGE SCALE GENOMIC DNA]</scope>
    <source>
        <strain evidence="2 3">ATCC 51761</strain>
    </source>
</reference>
<dbReference type="Proteomes" id="UP000241190">
    <property type="component" value="Unassembled WGS sequence"/>
</dbReference>
<name>A0ABX5GLU4_9GAMM</name>
<organism evidence="2 3">
    <name type="scientific">Photobacterium iliopiscarium</name>
    <dbReference type="NCBI Taxonomy" id="56192"/>
    <lineage>
        <taxon>Bacteria</taxon>
        <taxon>Pseudomonadati</taxon>
        <taxon>Pseudomonadota</taxon>
        <taxon>Gammaproteobacteria</taxon>
        <taxon>Vibrionales</taxon>
        <taxon>Vibrionaceae</taxon>
        <taxon>Photobacterium</taxon>
    </lineage>
</organism>
<evidence type="ECO:0000313" key="3">
    <source>
        <dbReference type="Proteomes" id="UP000241190"/>
    </source>
</evidence>
<dbReference type="RefSeq" id="WP_107180648.1">
    <property type="nucleotide sequence ID" value="NZ_PYOP01000086.1"/>
</dbReference>
<accession>A0ABX5GLU4</accession>
<feature type="transmembrane region" description="Helical" evidence="1">
    <location>
        <begin position="125"/>
        <end position="145"/>
    </location>
</feature>